<evidence type="ECO:0000256" key="2">
    <source>
        <dbReference type="SAM" id="SignalP"/>
    </source>
</evidence>
<gene>
    <name evidence="3" type="ORF">B0H16DRAFT_1450083</name>
</gene>
<dbReference type="AlphaFoldDB" id="A0AAD7NUC6"/>
<evidence type="ECO:0000313" key="3">
    <source>
        <dbReference type="EMBL" id="KAJ7775447.1"/>
    </source>
</evidence>
<feature type="signal peptide" evidence="2">
    <location>
        <begin position="1"/>
        <end position="22"/>
    </location>
</feature>
<reference evidence="3" key="1">
    <citation type="submission" date="2023-03" db="EMBL/GenBank/DDBJ databases">
        <title>Massive genome expansion in bonnet fungi (Mycena s.s.) driven by repeated elements and novel gene families across ecological guilds.</title>
        <authorList>
            <consortium name="Lawrence Berkeley National Laboratory"/>
            <person name="Harder C.B."/>
            <person name="Miyauchi S."/>
            <person name="Viragh M."/>
            <person name="Kuo A."/>
            <person name="Thoen E."/>
            <person name="Andreopoulos B."/>
            <person name="Lu D."/>
            <person name="Skrede I."/>
            <person name="Drula E."/>
            <person name="Henrissat B."/>
            <person name="Morin E."/>
            <person name="Kohler A."/>
            <person name="Barry K."/>
            <person name="LaButti K."/>
            <person name="Morin E."/>
            <person name="Salamov A."/>
            <person name="Lipzen A."/>
            <person name="Mereny Z."/>
            <person name="Hegedus B."/>
            <person name="Baldrian P."/>
            <person name="Stursova M."/>
            <person name="Weitz H."/>
            <person name="Taylor A."/>
            <person name="Grigoriev I.V."/>
            <person name="Nagy L.G."/>
            <person name="Martin F."/>
            <person name="Kauserud H."/>
        </authorList>
    </citation>
    <scope>NUCLEOTIDE SEQUENCE</scope>
    <source>
        <strain evidence="3">CBHHK182m</strain>
    </source>
</reference>
<dbReference type="EMBL" id="JARKIB010000010">
    <property type="protein sequence ID" value="KAJ7775447.1"/>
    <property type="molecule type" value="Genomic_DNA"/>
</dbReference>
<dbReference type="Proteomes" id="UP001215598">
    <property type="component" value="Unassembled WGS sequence"/>
</dbReference>
<keyword evidence="4" id="KW-1185">Reference proteome</keyword>
<protein>
    <submittedName>
        <fullName evidence="3">Uncharacterized protein</fullName>
    </submittedName>
</protein>
<proteinExistence type="predicted"/>
<feature type="region of interest" description="Disordered" evidence="1">
    <location>
        <begin position="36"/>
        <end position="58"/>
    </location>
</feature>
<organism evidence="3 4">
    <name type="scientific">Mycena metata</name>
    <dbReference type="NCBI Taxonomy" id="1033252"/>
    <lineage>
        <taxon>Eukaryota</taxon>
        <taxon>Fungi</taxon>
        <taxon>Dikarya</taxon>
        <taxon>Basidiomycota</taxon>
        <taxon>Agaricomycotina</taxon>
        <taxon>Agaricomycetes</taxon>
        <taxon>Agaricomycetidae</taxon>
        <taxon>Agaricales</taxon>
        <taxon>Marasmiineae</taxon>
        <taxon>Mycenaceae</taxon>
        <taxon>Mycena</taxon>
    </lineage>
</organism>
<accession>A0AAD7NUC6</accession>
<feature type="chain" id="PRO_5042082093" evidence="2">
    <location>
        <begin position="23"/>
        <end position="262"/>
    </location>
</feature>
<sequence>MTLGISILALVGFPFDSGWVRAFLVDSYGGRLEEGKAPVSGGSRVGDKELPQKSQVGARRKVTTGRVWWDGVSVAKVEVPDCKNSARRKGQAQIPRHLGTEAGGIVMAQKIRRGENVFASSRGSRLIWAAVQQRHTQILHSNAARRGRGEVLEPGFNLNAWGEYCSVPTISSRGVTRHRKSSLERKFTARQSANNCLTRPIWARKLIVTRHRLQLVQFTGRRHPSSELGIPTVPVKYRIRLRLYGLRNRTVRPLGGLFTVTV</sequence>
<evidence type="ECO:0000313" key="4">
    <source>
        <dbReference type="Proteomes" id="UP001215598"/>
    </source>
</evidence>
<name>A0AAD7NUC6_9AGAR</name>
<evidence type="ECO:0000256" key="1">
    <source>
        <dbReference type="SAM" id="MobiDB-lite"/>
    </source>
</evidence>
<keyword evidence="2" id="KW-0732">Signal</keyword>
<comment type="caution">
    <text evidence="3">The sequence shown here is derived from an EMBL/GenBank/DDBJ whole genome shotgun (WGS) entry which is preliminary data.</text>
</comment>